<feature type="region of interest" description="Disordered" evidence="1">
    <location>
        <begin position="134"/>
        <end position="162"/>
    </location>
</feature>
<gene>
    <name evidence="2" type="ORF">GGX14DRAFT_475231</name>
</gene>
<organism evidence="2 3">
    <name type="scientific">Mycena pura</name>
    <dbReference type="NCBI Taxonomy" id="153505"/>
    <lineage>
        <taxon>Eukaryota</taxon>
        <taxon>Fungi</taxon>
        <taxon>Dikarya</taxon>
        <taxon>Basidiomycota</taxon>
        <taxon>Agaricomycotina</taxon>
        <taxon>Agaricomycetes</taxon>
        <taxon>Agaricomycetidae</taxon>
        <taxon>Agaricales</taxon>
        <taxon>Marasmiineae</taxon>
        <taxon>Mycenaceae</taxon>
        <taxon>Mycena</taxon>
    </lineage>
</organism>
<proteinExistence type="predicted"/>
<sequence length="175" mass="19677">MGRLEGVCVSSTATSSRASTAVHSSSTLRLCGGFHIRASGPWCEERMQTVVAGALLPVNGHAKATPTAYTHRRTMQHAHDASLQHTLTGRWQGTHTKRKRETLERPGAWWKATAERHTTWRRVQLCCHPFESPDRTEHVPEGLERSSKSIGGARRGRRSPSLKRDYHKLQAYLEF</sequence>
<evidence type="ECO:0000313" key="2">
    <source>
        <dbReference type="EMBL" id="KAJ7195200.1"/>
    </source>
</evidence>
<protein>
    <submittedName>
        <fullName evidence="2">Uncharacterized protein</fullName>
    </submittedName>
</protein>
<evidence type="ECO:0000256" key="1">
    <source>
        <dbReference type="SAM" id="MobiDB-lite"/>
    </source>
</evidence>
<dbReference type="Proteomes" id="UP001219525">
    <property type="component" value="Unassembled WGS sequence"/>
</dbReference>
<comment type="caution">
    <text evidence="2">The sequence shown here is derived from an EMBL/GenBank/DDBJ whole genome shotgun (WGS) entry which is preliminary data.</text>
</comment>
<keyword evidence="3" id="KW-1185">Reference proteome</keyword>
<reference evidence="2" key="1">
    <citation type="submission" date="2023-03" db="EMBL/GenBank/DDBJ databases">
        <title>Massive genome expansion in bonnet fungi (Mycena s.s.) driven by repeated elements and novel gene families across ecological guilds.</title>
        <authorList>
            <consortium name="Lawrence Berkeley National Laboratory"/>
            <person name="Harder C.B."/>
            <person name="Miyauchi S."/>
            <person name="Viragh M."/>
            <person name="Kuo A."/>
            <person name="Thoen E."/>
            <person name="Andreopoulos B."/>
            <person name="Lu D."/>
            <person name="Skrede I."/>
            <person name="Drula E."/>
            <person name="Henrissat B."/>
            <person name="Morin E."/>
            <person name="Kohler A."/>
            <person name="Barry K."/>
            <person name="LaButti K."/>
            <person name="Morin E."/>
            <person name="Salamov A."/>
            <person name="Lipzen A."/>
            <person name="Mereny Z."/>
            <person name="Hegedus B."/>
            <person name="Baldrian P."/>
            <person name="Stursova M."/>
            <person name="Weitz H."/>
            <person name="Taylor A."/>
            <person name="Grigoriev I.V."/>
            <person name="Nagy L.G."/>
            <person name="Martin F."/>
            <person name="Kauserud H."/>
        </authorList>
    </citation>
    <scope>NUCLEOTIDE SEQUENCE</scope>
    <source>
        <strain evidence="2">9144</strain>
    </source>
</reference>
<dbReference type="EMBL" id="JARJCW010000092">
    <property type="protein sequence ID" value="KAJ7195200.1"/>
    <property type="molecule type" value="Genomic_DNA"/>
</dbReference>
<feature type="compositionally biased region" description="Basic and acidic residues" evidence="1">
    <location>
        <begin position="134"/>
        <end position="147"/>
    </location>
</feature>
<accession>A0AAD6UYV4</accession>
<name>A0AAD6UYV4_9AGAR</name>
<dbReference type="AlphaFoldDB" id="A0AAD6UYV4"/>
<evidence type="ECO:0000313" key="3">
    <source>
        <dbReference type="Proteomes" id="UP001219525"/>
    </source>
</evidence>